<keyword evidence="4" id="KW-1003">Cell membrane</keyword>
<dbReference type="Pfam" id="PF00672">
    <property type="entry name" value="HAMP"/>
    <property type="match status" value="1"/>
</dbReference>
<dbReference type="PROSITE" id="PS50885">
    <property type="entry name" value="HAMP"/>
    <property type="match status" value="1"/>
</dbReference>
<feature type="domain" description="HAMP" evidence="14">
    <location>
        <begin position="208"/>
        <end position="260"/>
    </location>
</feature>
<name>A0ABN6F354_9BACT</name>
<dbReference type="SMART" id="SM00304">
    <property type="entry name" value="HAMP"/>
    <property type="match status" value="1"/>
</dbReference>
<dbReference type="CDD" id="cd06225">
    <property type="entry name" value="HAMP"/>
    <property type="match status" value="1"/>
</dbReference>
<dbReference type="EMBL" id="AP024488">
    <property type="protein sequence ID" value="BCS95995.1"/>
    <property type="molecule type" value="Genomic_DNA"/>
</dbReference>
<dbReference type="SUPFAM" id="SSF158472">
    <property type="entry name" value="HAMP domain-like"/>
    <property type="match status" value="1"/>
</dbReference>
<keyword evidence="9" id="KW-0067">ATP-binding</keyword>
<evidence type="ECO:0000256" key="12">
    <source>
        <dbReference type="SAM" id="Phobius"/>
    </source>
</evidence>
<evidence type="ECO:0000259" key="14">
    <source>
        <dbReference type="PROSITE" id="PS50885"/>
    </source>
</evidence>
<protein>
    <recommendedName>
        <fullName evidence="3">histidine kinase</fullName>
        <ecNumber evidence="3">2.7.13.3</ecNumber>
    </recommendedName>
</protein>
<dbReference type="InterPro" id="IPR036890">
    <property type="entry name" value="HATPase_C_sf"/>
</dbReference>
<keyword evidence="16" id="KW-1185">Reference proteome</keyword>
<comment type="subcellular location">
    <subcellularLocation>
        <location evidence="2">Cell membrane</location>
        <topology evidence="2">Multi-pass membrane protein</topology>
    </subcellularLocation>
</comment>
<evidence type="ECO:0000256" key="5">
    <source>
        <dbReference type="ARBA" id="ARBA00022553"/>
    </source>
</evidence>
<evidence type="ECO:0000256" key="4">
    <source>
        <dbReference type="ARBA" id="ARBA00022475"/>
    </source>
</evidence>
<accession>A0ABN6F354</accession>
<keyword evidence="5" id="KW-0597">Phosphoprotein</keyword>
<dbReference type="InterPro" id="IPR050398">
    <property type="entry name" value="HssS/ArlS-like"/>
</dbReference>
<evidence type="ECO:0000256" key="11">
    <source>
        <dbReference type="ARBA" id="ARBA00023136"/>
    </source>
</evidence>
<dbReference type="SUPFAM" id="SSF58104">
    <property type="entry name" value="Methyl-accepting chemotaxis protein (MCP) signaling domain"/>
    <property type="match status" value="1"/>
</dbReference>
<comment type="catalytic activity">
    <reaction evidence="1">
        <text>ATP + protein L-histidine = ADP + protein N-phospho-L-histidine.</text>
        <dbReference type="EC" id="2.7.13.3"/>
    </reaction>
</comment>
<evidence type="ECO:0000256" key="9">
    <source>
        <dbReference type="ARBA" id="ARBA00022840"/>
    </source>
</evidence>
<dbReference type="SMART" id="SM00387">
    <property type="entry name" value="HATPase_c"/>
    <property type="match status" value="1"/>
</dbReference>
<evidence type="ECO:0000313" key="15">
    <source>
        <dbReference type="EMBL" id="BCS95995.1"/>
    </source>
</evidence>
<keyword evidence="6" id="KW-0808">Transferase</keyword>
<organism evidence="15 16">
    <name type="scientific">Desulfoluna limicola</name>
    <dbReference type="NCBI Taxonomy" id="2810562"/>
    <lineage>
        <taxon>Bacteria</taxon>
        <taxon>Pseudomonadati</taxon>
        <taxon>Thermodesulfobacteriota</taxon>
        <taxon>Desulfobacteria</taxon>
        <taxon>Desulfobacterales</taxon>
        <taxon>Desulfolunaceae</taxon>
        <taxon>Desulfoluna</taxon>
    </lineage>
</organism>
<keyword evidence="7" id="KW-0547">Nucleotide-binding</keyword>
<feature type="domain" description="Histidine kinase" evidence="13">
    <location>
        <begin position="337"/>
        <end position="542"/>
    </location>
</feature>
<evidence type="ECO:0000256" key="2">
    <source>
        <dbReference type="ARBA" id="ARBA00004651"/>
    </source>
</evidence>
<sequence length="548" mass="61442">MLRNKQNPASFRKKRDVPWRRRILLRTFFLACIIVIFTVGIFVVSIIPYQKNQLLNEMQERGKVSFTSIAQITSASLILEDYSTVVDHCMTIVGENPSILYVVITRNDGASLIHTQGQWSQETLDGLWTPSKKPSKQKGKLIQSSLVNREVFHCSFNFEYSGIDWGWIHVGLSPDNFYDDLQSLYLKTFWIALLSISMGLVVSYYFAGRITRPIILLNELTQRVGAGDLSARVDVSTGDEVESLANSFNQMTESLMNSRTELEEAHKKLVETARNAGMAEVATGILHNVGNVLNSVAVTTSSVKERVNHLKTDSFTRLAEQINEHADDLPAFMAEEDRGRKFSTLFSALSGHLNEEKVKLLIQLNGLTDHIQNITEIVDLQQSYSKKAGLLEPVSLTELIEDALSMNDDFLMESGVELKREFMPMNPLMLERHKVLHILLNLINNARHSLVACDKRHKRLTIRVTRADNNCFRVEVSDNGVGISQENMTRIFSYGFTTKKTGHGFGLHSGALNAKEMGGSLNVHSDGPGRGATFILELPFNPGTAEHE</sequence>
<keyword evidence="12" id="KW-1133">Transmembrane helix</keyword>
<evidence type="ECO:0000256" key="1">
    <source>
        <dbReference type="ARBA" id="ARBA00000085"/>
    </source>
</evidence>
<dbReference type="SUPFAM" id="SSF55874">
    <property type="entry name" value="ATPase domain of HSP90 chaperone/DNA topoisomerase II/histidine kinase"/>
    <property type="match status" value="1"/>
</dbReference>
<dbReference type="InterPro" id="IPR003660">
    <property type="entry name" value="HAMP_dom"/>
</dbReference>
<dbReference type="InterPro" id="IPR003594">
    <property type="entry name" value="HATPase_dom"/>
</dbReference>
<dbReference type="PANTHER" id="PTHR45528">
    <property type="entry name" value="SENSOR HISTIDINE KINASE CPXA"/>
    <property type="match status" value="1"/>
</dbReference>
<evidence type="ECO:0000256" key="6">
    <source>
        <dbReference type="ARBA" id="ARBA00022679"/>
    </source>
</evidence>
<dbReference type="InterPro" id="IPR005467">
    <property type="entry name" value="His_kinase_dom"/>
</dbReference>
<proteinExistence type="predicted"/>
<feature type="transmembrane region" description="Helical" evidence="12">
    <location>
        <begin position="23"/>
        <end position="49"/>
    </location>
</feature>
<gene>
    <name evidence="15" type="ORF">DSLASN_16270</name>
</gene>
<dbReference type="PANTHER" id="PTHR45528:SF1">
    <property type="entry name" value="SENSOR HISTIDINE KINASE CPXA"/>
    <property type="match status" value="1"/>
</dbReference>
<dbReference type="Pfam" id="PF02518">
    <property type="entry name" value="HATPase_c"/>
    <property type="match status" value="1"/>
</dbReference>
<keyword evidence="10" id="KW-0902">Two-component regulatory system</keyword>
<reference evidence="15 16" key="1">
    <citation type="submission" date="2021-02" db="EMBL/GenBank/DDBJ databases">
        <title>Complete genome of Desulfoluna sp. strain ASN36.</title>
        <authorList>
            <person name="Takahashi A."/>
            <person name="Kojima H."/>
            <person name="Fukui M."/>
        </authorList>
    </citation>
    <scope>NUCLEOTIDE SEQUENCE [LARGE SCALE GENOMIC DNA]</scope>
    <source>
        <strain evidence="15 16">ASN36</strain>
    </source>
</reference>
<dbReference type="EC" id="2.7.13.3" evidence="3"/>
<keyword evidence="11 12" id="KW-0472">Membrane</keyword>
<dbReference type="RefSeq" id="WP_236892356.1">
    <property type="nucleotide sequence ID" value="NZ_AP024488.1"/>
</dbReference>
<evidence type="ECO:0000256" key="7">
    <source>
        <dbReference type="ARBA" id="ARBA00022741"/>
    </source>
</evidence>
<evidence type="ECO:0000256" key="10">
    <source>
        <dbReference type="ARBA" id="ARBA00023012"/>
    </source>
</evidence>
<evidence type="ECO:0000259" key="13">
    <source>
        <dbReference type="PROSITE" id="PS50109"/>
    </source>
</evidence>
<keyword evidence="8" id="KW-0418">Kinase</keyword>
<dbReference type="InterPro" id="IPR004358">
    <property type="entry name" value="Sig_transdc_His_kin-like_C"/>
</dbReference>
<dbReference type="Proteomes" id="UP001320148">
    <property type="component" value="Chromosome"/>
</dbReference>
<dbReference type="Gene3D" id="1.10.8.500">
    <property type="entry name" value="HAMP domain in histidine kinase"/>
    <property type="match status" value="1"/>
</dbReference>
<evidence type="ECO:0000313" key="16">
    <source>
        <dbReference type="Proteomes" id="UP001320148"/>
    </source>
</evidence>
<dbReference type="Gene3D" id="1.10.287.130">
    <property type="match status" value="1"/>
</dbReference>
<evidence type="ECO:0000256" key="8">
    <source>
        <dbReference type="ARBA" id="ARBA00022777"/>
    </source>
</evidence>
<dbReference type="PROSITE" id="PS50109">
    <property type="entry name" value="HIS_KIN"/>
    <property type="match status" value="1"/>
</dbReference>
<dbReference type="PRINTS" id="PR00344">
    <property type="entry name" value="BCTRLSENSOR"/>
</dbReference>
<dbReference type="Gene3D" id="3.30.565.10">
    <property type="entry name" value="Histidine kinase-like ATPase, C-terminal domain"/>
    <property type="match status" value="1"/>
</dbReference>
<keyword evidence="12" id="KW-0812">Transmembrane</keyword>
<evidence type="ECO:0000256" key="3">
    <source>
        <dbReference type="ARBA" id="ARBA00012438"/>
    </source>
</evidence>